<dbReference type="AlphaFoldDB" id="K9HJ12"/>
<name>K9HJ12_9PROT</name>
<dbReference type="Proteomes" id="UP000009881">
    <property type="component" value="Unassembled WGS sequence"/>
</dbReference>
<accession>K9HJ12</accession>
<comment type="caution">
    <text evidence="1">The sequence shown here is derived from an EMBL/GenBank/DDBJ whole genome shotgun (WGS) entry which is preliminary data.</text>
</comment>
<dbReference type="OrthoDB" id="9969213at2"/>
<protein>
    <submittedName>
        <fullName evidence="1">Uncharacterized protein</fullName>
    </submittedName>
</protein>
<sequence>MTETTPRRAVPAAIAEARAPGAVIPLHRHPVFLRRKIARDAREVLDQVAEARASLDRIHSALTLFRAQLARSRNRLEPTRADCAATLAALDSGDVAEMERVRDAILERMEAQGRA</sequence>
<evidence type="ECO:0000313" key="2">
    <source>
        <dbReference type="Proteomes" id="UP000009881"/>
    </source>
</evidence>
<gene>
    <name evidence="1" type="ORF">C882_4332</name>
</gene>
<reference evidence="1 2" key="1">
    <citation type="journal article" date="2013" name="Genome Announc.">
        <title>Draft Genome Sequence of an Alphaproteobacterium, Caenispirillum salinarum AK4(T), Isolated from a Solar Saltern.</title>
        <authorList>
            <person name="Khatri I."/>
            <person name="Singh A."/>
            <person name="Korpole S."/>
            <person name="Pinnaka A.K."/>
            <person name="Subramanian S."/>
        </authorList>
    </citation>
    <scope>NUCLEOTIDE SEQUENCE [LARGE SCALE GENOMIC DNA]</scope>
    <source>
        <strain evidence="1 2">AK4</strain>
    </source>
</reference>
<dbReference type="EMBL" id="ANHY01000008">
    <property type="protein sequence ID" value="EKV30373.1"/>
    <property type="molecule type" value="Genomic_DNA"/>
</dbReference>
<dbReference type="STRING" id="1238182.C882_4332"/>
<proteinExistence type="predicted"/>
<evidence type="ECO:0000313" key="1">
    <source>
        <dbReference type="EMBL" id="EKV30373.1"/>
    </source>
</evidence>
<organism evidence="1 2">
    <name type="scientific">Caenispirillum salinarum AK4</name>
    <dbReference type="NCBI Taxonomy" id="1238182"/>
    <lineage>
        <taxon>Bacteria</taxon>
        <taxon>Pseudomonadati</taxon>
        <taxon>Pseudomonadota</taxon>
        <taxon>Alphaproteobacteria</taxon>
        <taxon>Rhodospirillales</taxon>
        <taxon>Novispirillaceae</taxon>
        <taxon>Caenispirillum</taxon>
    </lineage>
</organism>
<keyword evidence="2" id="KW-1185">Reference proteome</keyword>
<dbReference type="RefSeq" id="WP_009540440.1">
    <property type="nucleotide sequence ID" value="NZ_ANHY01000008.1"/>
</dbReference>